<dbReference type="EMBL" id="GBXM01085630">
    <property type="protein sequence ID" value="JAH22947.1"/>
    <property type="molecule type" value="Transcribed_RNA"/>
</dbReference>
<sequence length="38" mass="4588">MVRRRREQDVCLAAQDLMGVITRWKSHAHAKWRWEPIG</sequence>
<protein>
    <submittedName>
        <fullName evidence="1">Uncharacterized protein</fullName>
    </submittedName>
</protein>
<evidence type="ECO:0000313" key="1">
    <source>
        <dbReference type="EMBL" id="JAH22947.1"/>
    </source>
</evidence>
<organism evidence="1">
    <name type="scientific">Anguilla anguilla</name>
    <name type="common">European freshwater eel</name>
    <name type="synonym">Muraena anguilla</name>
    <dbReference type="NCBI Taxonomy" id="7936"/>
    <lineage>
        <taxon>Eukaryota</taxon>
        <taxon>Metazoa</taxon>
        <taxon>Chordata</taxon>
        <taxon>Craniata</taxon>
        <taxon>Vertebrata</taxon>
        <taxon>Euteleostomi</taxon>
        <taxon>Actinopterygii</taxon>
        <taxon>Neopterygii</taxon>
        <taxon>Teleostei</taxon>
        <taxon>Anguilliformes</taxon>
        <taxon>Anguillidae</taxon>
        <taxon>Anguilla</taxon>
    </lineage>
</organism>
<dbReference type="AlphaFoldDB" id="A0A0E9R2H1"/>
<reference evidence="1" key="2">
    <citation type="journal article" date="2015" name="Fish Shellfish Immunol.">
        <title>Early steps in the European eel (Anguilla anguilla)-Vibrio vulnificus interaction in the gills: Role of the RtxA13 toxin.</title>
        <authorList>
            <person name="Callol A."/>
            <person name="Pajuelo D."/>
            <person name="Ebbesson L."/>
            <person name="Teles M."/>
            <person name="MacKenzie S."/>
            <person name="Amaro C."/>
        </authorList>
    </citation>
    <scope>NUCLEOTIDE SEQUENCE</scope>
</reference>
<name>A0A0E9R2H1_ANGAN</name>
<reference evidence="1" key="1">
    <citation type="submission" date="2014-11" db="EMBL/GenBank/DDBJ databases">
        <authorList>
            <person name="Amaro Gonzalez C."/>
        </authorList>
    </citation>
    <scope>NUCLEOTIDE SEQUENCE</scope>
</reference>
<proteinExistence type="predicted"/>
<accession>A0A0E9R2H1</accession>